<evidence type="ECO:0000259" key="2">
    <source>
        <dbReference type="Pfam" id="PF13193"/>
    </source>
</evidence>
<dbReference type="Gene3D" id="3.40.50.12780">
    <property type="entry name" value="N-terminal domain of ligase-like"/>
    <property type="match status" value="1"/>
</dbReference>
<keyword evidence="4" id="KW-1185">Reference proteome</keyword>
<keyword evidence="3" id="KW-0436">Ligase</keyword>
<dbReference type="EMBL" id="JACIDY010000004">
    <property type="protein sequence ID" value="MBB3940296.1"/>
    <property type="molecule type" value="Genomic_DNA"/>
</dbReference>
<proteinExistence type="predicted"/>
<dbReference type="InterPro" id="IPR025110">
    <property type="entry name" value="AMP-bd_C"/>
</dbReference>
<dbReference type="Proteomes" id="UP000561459">
    <property type="component" value="Unassembled WGS sequence"/>
</dbReference>
<protein>
    <submittedName>
        <fullName evidence="3">Acyl-CoA synthetase (AMP-forming)/AMP-acid ligase II</fullName>
    </submittedName>
</protein>
<dbReference type="InterPro" id="IPR020845">
    <property type="entry name" value="AMP-binding_CS"/>
</dbReference>
<comment type="caution">
    <text evidence="3">The sequence shown here is derived from an EMBL/GenBank/DDBJ whole genome shotgun (WGS) entry which is preliminary data.</text>
</comment>
<feature type="domain" description="AMP-dependent synthetase/ligase" evidence="1">
    <location>
        <begin position="10"/>
        <end position="387"/>
    </location>
</feature>
<dbReference type="SUPFAM" id="SSF56801">
    <property type="entry name" value="Acetyl-CoA synthetase-like"/>
    <property type="match status" value="1"/>
</dbReference>
<dbReference type="InterPro" id="IPR050237">
    <property type="entry name" value="ATP-dep_AMP-bd_enzyme"/>
</dbReference>
<dbReference type="InterPro" id="IPR042099">
    <property type="entry name" value="ANL_N_sf"/>
</dbReference>
<dbReference type="PANTHER" id="PTHR43767:SF1">
    <property type="entry name" value="NONRIBOSOMAL PEPTIDE SYNTHASE PES1 (EUROFUNG)-RELATED"/>
    <property type="match status" value="1"/>
</dbReference>
<accession>A0A7W6BYK1</accession>
<gene>
    <name evidence="3" type="ORF">GGR39_001953</name>
</gene>
<organism evidence="3 4">
    <name type="scientific">Novosphingobium fluoreni</name>
    <dbReference type="NCBI Taxonomy" id="1391222"/>
    <lineage>
        <taxon>Bacteria</taxon>
        <taxon>Pseudomonadati</taxon>
        <taxon>Pseudomonadota</taxon>
        <taxon>Alphaproteobacteria</taxon>
        <taxon>Sphingomonadales</taxon>
        <taxon>Sphingomonadaceae</taxon>
        <taxon>Novosphingobium</taxon>
    </lineage>
</organism>
<dbReference type="InterPro" id="IPR000873">
    <property type="entry name" value="AMP-dep_synth/lig_dom"/>
</dbReference>
<dbReference type="Pfam" id="PF13193">
    <property type="entry name" value="AMP-binding_C"/>
    <property type="match status" value="1"/>
</dbReference>
<dbReference type="RefSeq" id="WP_183616940.1">
    <property type="nucleotide sequence ID" value="NZ_JACIDY010000004.1"/>
</dbReference>
<name>A0A7W6BYK1_9SPHN</name>
<dbReference type="PANTHER" id="PTHR43767">
    <property type="entry name" value="LONG-CHAIN-FATTY-ACID--COA LIGASE"/>
    <property type="match status" value="1"/>
</dbReference>
<evidence type="ECO:0000259" key="1">
    <source>
        <dbReference type="Pfam" id="PF00501"/>
    </source>
</evidence>
<reference evidence="3 4" key="1">
    <citation type="submission" date="2020-08" db="EMBL/GenBank/DDBJ databases">
        <title>Genomic Encyclopedia of Type Strains, Phase IV (KMG-IV): sequencing the most valuable type-strain genomes for metagenomic binning, comparative biology and taxonomic classification.</title>
        <authorList>
            <person name="Goeker M."/>
        </authorList>
    </citation>
    <scope>NUCLEOTIDE SEQUENCE [LARGE SCALE GENOMIC DNA]</scope>
    <source>
        <strain evidence="3 4">DSM 27568</strain>
    </source>
</reference>
<dbReference type="InterPro" id="IPR045851">
    <property type="entry name" value="AMP-bd_C_sf"/>
</dbReference>
<dbReference type="Gene3D" id="3.30.300.30">
    <property type="match status" value="1"/>
</dbReference>
<feature type="domain" description="AMP-binding enzyme C-terminal" evidence="2">
    <location>
        <begin position="438"/>
        <end position="513"/>
    </location>
</feature>
<evidence type="ECO:0000313" key="3">
    <source>
        <dbReference type="EMBL" id="MBB3940296.1"/>
    </source>
</evidence>
<dbReference type="GO" id="GO:0016878">
    <property type="term" value="F:acid-thiol ligase activity"/>
    <property type="evidence" value="ECO:0007669"/>
    <property type="project" value="UniProtKB-ARBA"/>
</dbReference>
<dbReference type="Pfam" id="PF00501">
    <property type="entry name" value="AMP-binding"/>
    <property type="match status" value="1"/>
</dbReference>
<dbReference type="AlphaFoldDB" id="A0A7W6BYK1"/>
<sequence length="523" mass="56249">MTDTSLYHRFQQSVAIHADRIAITEGDANISYRDLEAASREVGAALMGMGIQHGDRIAIWGVNSTNWVIAALGIQAAGGVLIPVGTRLRGREAGDILTDAKVRFVFCDASFGDFSYIDALLQHAPASVEKLVVLGALASAANSKVMSISDLRNSADRVDDAALNARIAQGCGDDLVDIIFTSGTTGRPKGVLMTHRKSMIACDIQREEINRFTPDDVFAVTFPFAHNAGYRAGWQVSLLYGVRIIPVRTFDAGELLRLIEKEGVTMLPTAPPIARALIDHPDREKTDLSSLRIMSTGGTVVPVRLIKDMRQLLGEGTIVQTGYGLTEAAGSVCNTFDNDPPEVIAQTVGHALSNLELRIVGPDGVELPQGEIGEVAVRGPQITPGYLDNPEATAAAFTSDGFLLTGDAGRLDEDGNLRLTDRIKDMYLVGGFNCYPAEIERVMATMPGIANVAVVGVDDDRLGHVGRAFVVPENGVQLTEQEVIAWCREEMANYKVPRSIRFLDALPLNATGKIAKIELRALA</sequence>
<evidence type="ECO:0000313" key="4">
    <source>
        <dbReference type="Proteomes" id="UP000561459"/>
    </source>
</evidence>
<dbReference type="PROSITE" id="PS00455">
    <property type="entry name" value="AMP_BINDING"/>
    <property type="match status" value="1"/>
</dbReference>